<dbReference type="RefSeq" id="WP_045025249.1">
    <property type="nucleotide sequence ID" value="NZ_JWJH01000057.1"/>
</dbReference>
<protein>
    <submittedName>
        <fullName evidence="5">Phosphatidylinositol kinase</fullName>
    </submittedName>
</protein>
<reference evidence="5 6" key="1">
    <citation type="submission" date="2015-03" db="EMBL/GenBank/DDBJ databases">
        <title>Draft Genome Sequences of Agrobacterium nepotum Strain 39/7T (= CFBP 7436T = LMG 26435T) and Agrobacterium sp. Strain KFB 330 (= CFBP 8308 = LMG 28674).</title>
        <authorList>
            <person name="Kuzmanovic N."/>
            <person name="Pulawska J."/>
            <person name="Obradovic A."/>
        </authorList>
    </citation>
    <scope>NUCLEOTIDE SEQUENCE [LARGE SCALE GENOMIC DNA]</scope>
    <source>
        <strain evidence="5 6">39/7</strain>
    </source>
</reference>
<dbReference type="Pfam" id="PF07804">
    <property type="entry name" value="HipA_C"/>
    <property type="match status" value="1"/>
</dbReference>
<dbReference type="Proteomes" id="UP000052068">
    <property type="component" value="Unassembled WGS sequence"/>
</dbReference>
<keyword evidence="6" id="KW-1185">Reference proteome</keyword>
<dbReference type="GO" id="GO:0016301">
    <property type="term" value="F:kinase activity"/>
    <property type="evidence" value="ECO:0007669"/>
    <property type="project" value="UniProtKB-KW"/>
</dbReference>
<organism evidence="5 6">
    <name type="scientific">Rhizobium nepotum 39/7</name>
    <dbReference type="NCBI Taxonomy" id="1368418"/>
    <lineage>
        <taxon>Bacteria</taxon>
        <taxon>Pseudomonadati</taxon>
        <taxon>Pseudomonadota</taxon>
        <taxon>Alphaproteobacteria</taxon>
        <taxon>Hyphomicrobiales</taxon>
        <taxon>Rhizobiaceae</taxon>
        <taxon>Rhizobium/Agrobacterium group</taxon>
        <taxon>Rhizobium</taxon>
    </lineage>
</organism>
<evidence type="ECO:0000256" key="3">
    <source>
        <dbReference type="ARBA" id="ARBA00022777"/>
    </source>
</evidence>
<dbReference type="InterPro" id="IPR052028">
    <property type="entry name" value="HipA_Ser/Thr_kinase"/>
</dbReference>
<dbReference type="EMBL" id="JWJH01000057">
    <property type="protein sequence ID" value="KJF65164.1"/>
    <property type="molecule type" value="Genomic_DNA"/>
</dbReference>
<dbReference type="InterPro" id="IPR016869">
    <property type="entry name" value="UCP028135_HipA-like"/>
</dbReference>
<dbReference type="PANTHER" id="PTHR37419">
    <property type="entry name" value="SERINE/THREONINE-PROTEIN KINASE TOXIN HIPA"/>
    <property type="match status" value="1"/>
</dbReference>
<sequence length="442" mass="48975">MRFTIQTHFDDAWHQAATLELREDAAGYRGASIVDYDLDYFVAHASMDYAAGNAVCDYRALSVQHPVDLESRYRTTWPPFLLDLMPQGHARRKLAEHLGLGEDARGSDLPLLLRSATGGIGNIRLKEAADAEVTRLKGVQRQGVTEAEILERSDHFMEVADRFAMLASGSSGLQGEWPKVSMTQAADGLYYPDSFVTDDEAVRHVIVKLVRSSDPSDRMILEGEALYSRIAQEIGLNVAEPSVYAEGVLIIPRFDRKRSETGKTVRLGQESLVATIGVAEFDYIGTHEAYIDSLRRYSADPAADTVEYLKRDIASLALGNPDNHGRNSALSKHEDGTVRLSPLFDFAPMRLAKEGIIRSTRWAMMRDAGRDHLPDWKNICTGLFPDIDAQLTVSTALSEFAERLRQAPRIAKSMGASPEIVERAMSRCAEITQSVQTSLSQN</sequence>
<evidence type="ECO:0000256" key="2">
    <source>
        <dbReference type="ARBA" id="ARBA00022679"/>
    </source>
</evidence>
<dbReference type="InterPro" id="IPR012893">
    <property type="entry name" value="HipA-like_C"/>
</dbReference>
<comment type="similarity">
    <text evidence="1">Belongs to the HipA Ser/Thr kinase family.</text>
</comment>
<name>A0ABR5CK02_9HYPH</name>
<gene>
    <name evidence="5" type="ORF">RS75_24740</name>
</gene>
<dbReference type="PIRSF" id="PIRSF028135">
    <property type="entry name" value="UCP028135_HipA-like"/>
    <property type="match status" value="1"/>
</dbReference>
<evidence type="ECO:0000313" key="5">
    <source>
        <dbReference type="EMBL" id="KJF65164.1"/>
    </source>
</evidence>
<keyword evidence="2" id="KW-0808">Transferase</keyword>
<proteinExistence type="inferred from homology"/>
<evidence type="ECO:0000256" key="1">
    <source>
        <dbReference type="ARBA" id="ARBA00010164"/>
    </source>
</evidence>
<dbReference type="PANTHER" id="PTHR37419:SF8">
    <property type="entry name" value="TOXIN YJJJ"/>
    <property type="match status" value="1"/>
</dbReference>
<feature type="domain" description="HipA-like C-terminal" evidence="4">
    <location>
        <begin position="173"/>
        <end position="381"/>
    </location>
</feature>
<comment type="caution">
    <text evidence="5">The sequence shown here is derived from an EMBL/GenBank/DDBJ whole genome shotgun (WGS) entry which is preliminary data.</text>
</comment>
<evidence type="ECO:0000313" key="6">
    <source>
        <dbReference type="Proteomes" id="UP000052068"/>
    </source>
</evidence>
<accession>A0ABR5CK02</accession>
<keyword evidence="3 5" id="KW-0418">Kinase</keyword>
<evidence type="ECO:0000259" key="4">
    <source>
        <dbReference type="Pfam" id="PF07804"/>
    </source>
</evidence>